<proteinExistence type="predicted"/>
<dbReference type="InterPro" id="IPR029058">
    <property type="entry name" value="AB_hydrolase_fold"/>
</dbReference>
<feature type="domain" description="Dienelactone hydrolase" evidence="1">
    <location>
        <begin position="37"/>
        <end position="239"/>
    </location>
</feature>
<dbReference type="Pfam" id="PF01738">
    <property type="entry name" value="DLH"/>
    <property type="match status" value="1"/>
</dbReference>
<keyword evidence="3" id="KW-1185">Reference proteome</keyword>
<dbReference type="Gene3D" id="3.40.50.1820">
    <property type="entry name" value="alpha/beta hydrolase"/>
    <property type="match status" value="1"/>
</dbReference>
<dbReference type="Proteomes" id="UP000696485">
    <property type="component" value="Unassembled WGS sequence"/>
</dbReference>
<dbReference type="InterPro" id="IPR002925">
    <property type="entry name" value="Dienelactn_hydro"/>
</dbReference>
<organism evidence="2 3">
    <name type="scientific">Podila minutissima</name>
    <dbReference type="NCBI Taxonomy" id="64525"/>
    <lineage>
        <taxon>Eukaryota</taxon>
        <taxon>Fungi</taxon>
        <taxon>Fungi incertae sedis</taxon>
        <taxon>Mucoromycota</taxon>
        <taxon>Mortierellomycotina</taxon>
        <taxon>Mortierellomycetes</taxon>
        <taxon>Mortierellales</taxon>
        <taxon>Mortierellaceae</taxon>
        <taxon>Podila</taxon>
    </lineage>
</organism>
<dbReference type="PANTHER" id="PTHR47668">
    <property type="entry name" value="DIENELACTONE HYDROLASE FAMILY PROTEIN (AFU_ORTHOLOGUE AFUA_6G01940)"/>
    <property type="match status" value="1"/>
</dbReference>
<evidence type="ECO:0000313" key="3">
    <source>
        <dbReference type="Proteomes" id="UP000696485"/>
    </source>
</evidence>
<evidence type="ECO:0000313" key="2">
    <source>
        <dbReference type="EMBL" id="KAF9329831.1"/>
    </source>
</evidence>
<dbReference type="SUPFAM" id="SSF53474">
    <property type="entry name" value="alpha/beta-Hydrolases"/>
    <property type="match status" value="1"/>
</dbReference>
<gene>
    <name evidence="2" type="ORF">BG006_007147</name>
</gene>
<comment type="caution">
    <text evidence="2">The sequence shown here is derived from an EMBL/GenBank/DDBJ whole genome shotgun (WGS) entry which is preliminary data.</text>
</comment>
<evidence type="ECO:0000259" key="1">
    <source>
        <dbReference type="Pfam" id="PF01738"/>
    </source>
</evidence>
<dbReference type="AlphaFoldDB" id="A0A9P5SK47"/>
<name>A0A9P5SK47_9FUNG</name>
<accession>A0A9P5SK47</accession>
<dbReference type="PANTHER" id="PTHR47668:SF1">
    <property type="entry name" value="DIENELACTONE HYDROLASE DOMAIN-CONTAINING PROTEIN-RELATED"/>
    <property type="match status" value="1"/>
</dbReference>
<protein>
    <recommendedName>
        <fullName evidence="1">Dienelactone hydrolase domain-containing protein</fullName>
    </recommendedName>
</protein>
<dbReference type="GO" id="GO:0016787">
    <property type="term" value="F:hydrolase activity"/>
    <property type="evidence" value="ECO:0007669"/>
    <property type="project" value="InterPro"/>
</dbReference>
<dbReference type="EMBL" id="JAAAUY010000444">
    <property type="protein sequence ID" value="KAF9329831.1"/>
    <property type="molecule type" value="Genomic_DNA"/>
</dbReference>
<sequence>MSLVAACCNTPSTETQWDNRGEYQILGIKIAGEDRKTYRTGPKDSKRGLIAIYDIFGYHPTGLQFFDRIASSHGGFQLSAPDFFRNGGITNEQMGAGVMPWIHENGDFKKNHINEMILAAVEDLRKDGCTSFSVFGQCWGAIMSVLAASQENQPFLAAGGPHPSFFSVESLKDVKVPVIILASKDEADMIPVAASVDAKGFAIKCFHKRYENMIHGWTGGRGDWTIAENREAGLDAVDQLGAYFAKVAEANSKL</sequence>
<reference evidence="2" key="1">
    <citation type="journal article" date="2020" name="Fungal Divers.">
        <title>Resolving the Mortierellaceae phylogeny through synthesis of multi-gene phylogenetics and phylogenomics.</title>
        <authorList>
            <person name="Vandepol N."/>
            <person name="Liber J."/>
            <person name="Desiro A."/>
            <person name="Na H."/>
            <person name="Kennedy M."/>
            <person name="Barry K."/>
            <person name="Grigoriev I.V."/>
            <person name="Miller A.N."/>
            <person name="O'Donnell K."/>
            <person name="Stajich J.E."/>
            <person name="Bonito G."/>
        </authorList>
    </citation>
    <scope>NUCLEOTIDE SEQUENCE</scope>
    <source>
        <strain evidence="2">NVP1</strain>
    </source>
</reference>